<dbReference type="AlphaFoldDB" id="L7FBB4"/>
<feature type="transmembrane region" description="Helical" evidence="1">
    <location>
        <begin position="6"/>
        <end position="27"/>
    </location>
</feature>
<dbReference type="EMBL" id="AEJB01000208">
    <property type="protein sequence ID" value="ELP68542.1"/>
    <property type="molecule type" value="Genomic_DNA"/>
</dbReference>
<proteinExistence type="predicted"/>
<evidence type="ECO:0000313" key="2">
    <source>
        <dbReference type="EMBL" id="ELP68542.1"/>
    </source>
</evidence>
<dbReference type="Proteomes" id="UP000010931">
    <property type="component" value="Unassembled WGS sequence"/>
</dbReference>
<name>L7FBB4_STRT8</name>
<sequence length="54" mass="5984">MTIQSPVVLAALVFAAIYAGVILPAVWSRKQTRRSAALKVLAHLLSALRRWRGR</sequence>
<accession>L7FBB4</accession>
<keyword evidence="3" id="KW-1185">Reference proteome</keyword>
<keyword evidence="1" id="KW-0472">Membrane</keyword>
<keyword evidence="1" id="KW-1133">Transmembrane helix</keyword>
<comment type="caution">
    <text evidence="2">The sequence shown here is derived from an EMBL/GenBank/DDBJ whole genome shotgun (WGS) entry which is preliminary data.</text>
</comment>
<dbReference type="RefSeq" id="WP_006376242.1">
    <property type="nucleotide sequence ID" value="NZ_AEJB01000208.1"/>
</dbReference>
<organism evidence="2 3">
    <name type="scientific">Streptomyces turgidiscabies (strain Car8)</name>
    <dbReference type="NCBI Taxonomy" id="698760"/>
    <lineage>
        <taxon>Bacteria</taxon>
        <taxon>Bacillati</taxon>
        <taxon>Actinomycetota</taxon>
        <taxon>Actinomycetes</taxon>
        <taxon>Kitasatosporales</taxon>
        <taxon>Streptomycetaceae</taxon>
        <taxon>Streptomyces</taxon>
    </lineage>
</organism>
<evidence type="ECO:0000256" key="1">
    <source>
        <dbReference type="SAM" id="Phobius"/>
    </source>
</evidence>
<gene>
    <name evidence="2" type="ORF">STRTUCAR8_03599</name>
</gene>
<protein>
    <submittedName>
        <fullName evidence="2">Uncharacterized protein</fullName>
    </submittedName>
</protein>
<dbReference type="PATRIC" id="fig|698760.3.peg.2756"/>
<evidence type="ECO:0000313" key="3">
    <source>
        <dbReference type="Proteomes" id="UP000010931"/>
    </source>
</evidence>
<dbReference type="GeneID" id="97401360"/>
<keyword evidence="1" id="KW-0812">Transmembrane</keyword>
<reference evidence="2 3" key="1">
    <citation type="journal article" date="2011" name="Plasmid">
        <title>Streptomyces turgidiscabies Car8 contains a modular pathogenicity island that shares virulence genes with other actinobacterial plant pathogens.</title>
        <authorList>
            <person name="Huguet-Tapia J.C."/>
            <person name="Badger J.H."/>
            <person name="Loria R."/>
            <person name="Pettis G.S."/>
        </authorList>
    </citation>
    <scope>NUCLEOTIDE SEQUENCE [LARGE SCALE GENOMIC DNA]</scope>
    <source>
        <strain evidence="2 3">Car8</strain>
    </source>
</reference>